<dbReference type="AlphaFoldDB" id="A0A1I6LPV8"/>
<accession>A0A1I6LPV8</accession>
<dbReference type="OrthoDB" id="114954at2"/>
<keyword evidence="1" id="KW-0732">Signal</keyword>
<evidence type="ECO:0000256" key="1">
    <source>
        <dbReference type="SAM" id="SignalP"/>
    </source>
</evidence>
<dbReference type="EMBL" id="FOZL01000001">
    <property type="protein sequence ID" value="SFS05320.1"/>
    <property type="molecule type" value="Genomic_DNA"/>
</dbReference>
<dbReference type="STRING" id="474950.SAMN05421771_1068"/>
<organism evidence="2 3">
    <name type="scientific">Granulicella pectinivorans</name>
    <dbReference type="NCBI Taxonomy" id="474950"/>
    <lineage>
        <taxon>Bacteria</taxon>
        <taxon>Pseudomonadati</taxon>
        <taxon>Acidobacteriota</taxon>
        <taxon>Terriglobia</taxon>
        <taxon>Terriglobales</taxon>
        <taxon>Acidobacteriaceae</taxon>
        <taxon>Granulicella</taxon>
    </lineage>
</organism>
<reference evidence="2 3" key="1">
    <citation type="submission" date="2016-10" db="EMBL/GenBank/DDBJ databases">
        <authorList>
            <person name="de Groot N.N."/>
        </authorList>
    </citation>
    <scope>NUCLEOTIDE SEQUENCE [LARGE SCALE GENOMIC DNA]</scope>
    <source>
        <strain evidence="2 3">DSM 21001</strain>
    </source>
</reference>
<feature type="signal peptide" evidence="1">
    <location>
        <begin position="1"/>
        <end position="26"/>
    </location>
</feature>
<dbReference type="Proteomes" id="UP000199024">
    <property type="component" value="Unassembled WGS sequence"/>
</dbReference>
<evidence type="ECO:0000313" key="3">
    <source>
        <dbReference type="Proteomes" id="UP000199024"/>
    </source>
</evidence>
<keyword evidence="3" id="KW-1185">Reference proteome</keyword>
<name>A0A1I6LPV8_9BACT</name>
<feature type="chain" id="PRO_5011659484" evidence="1">
    <location>
        <begin position="27"/>
        <end position="270"/>
    </location>
</feature>
<sequence>MTSSGKTLRLLFALTLVPSAAPLMQAQSPVEIIQQMVAHEDDAALHKQHFAYTATERSERTGNHLWKERIAETSDGKVRFLLEEDGTPLSPDRVGRERGRLAGIATNPADFIAAEHARKNDEDKAKAMLDLLPKAFLLENLRKEGNLTMIDFRPDPAYQTQSMEEKVLHGMSGTVSIDNRAERLHTIKASLAKDVSVGFGLATVHAGSSFATTRDQVAPGQWKTVVVDTAINGKAILFKSLGKNEHVERSDFKLLPFEMSVKDAVAVVEQ</sequence>
<dbReference type="RefSeq" id="WP_089837290.1">
    <property type="nucleotide sequence ID" value="NZ_FOZL01000001.1"/>
</dbReference>
<protein>
    <submittedName>
        <fullName evidence="2">Uncharacterized protein</fullName>
    </submittedName>
</protein>
<gene>
    <name evidence="2" type="ORF">SAMN05421771_1068</name>
</gene>
<proteinExistence type="predicted"/>
<evidence type="ECO:0000313" key="2">
    <source>
        <dbReference type="EMBL" id="SFS05320.1"/>
    </source>
</evidence>